<evidence type="ECO:0000259" key="1">
    <source>
        <dbReference type="Pfam" id="PF12867"/>
    </source>
</evidence>
<organism evidence="2 3">
    <name type="scientific">Algoriphagus boseongensis</name>
    <dbReference type="NCBI Taxonomy" id="1442587"/>
    <lineage>
        <taxon>Bacteria</taxon>
        <taxon>Pseudomonadati</taxon>
        <taxon>Bacteroidota</taxon>
        <taxon>Cytophagia</taxon>
        <taxon>Cytophagales</taxon>
        <taxon>Cyclobacteriaceae</taxon>
        <taxon>Algoriphagus</taxon>
    </lineage>
</organism>
<dbReference type="InterPro" id="IPR024775">
    <property type="entry name" value="DinB-like"/>
</dbReference>
<gene>
    <name evidence="2" type="ORF">DFQ04_2326</name>
</gene>
<protein>
    <submittedName>
        <fullName evidence="2">DinB family protein</fullName>
    </submittedName>
</protein>
<reference evidence="2 3" key="1">
    <citation type="submission" date="2019-03" db="EMBL/GenBank/DDBJ databases">
        <title>Genomic Encyclopedia of Type Strains, Phase III (KMG-III): the genomes of soil and plant-associated and newly described type strains.</title>
        <authorList>
            <person name="Whitman W."/>
        </authorList>
    </citation>
    <scope>NUCLEOTIDE SEQUENCE [LARGE SCALE GENOMIC DNA]</scope>
    <source>
        <strain evidence="2 3">CECT 8446</strain>
    </source>
</reference>
<dbReference type="OrthoDB" id="2599194at2"/>
<dbReference type="RefSeq" id="WP_133555957.1">
    <property type="nucleotide sequence ID" value="NZ_SNYF01000007.1"/>
</dbReference>
<accession>A0A4R6T250</accession>
<dbReference type="Pfam" id="PF12867">
    <property type="entry name" value="DinB_2"/>
    <property type="match status" value="1"/>
</dbReference>
<keyword evidence="3" id="KW-1185">Reference proteome</keyword>
<evidence type="ECO:0000313" key="3">
    <source>
        <dbReference type="Proteomes" id="UP000294535"/>
    </source>
</evidence>
<dbReference type="AlphaFoldDB" id="A0A4R6T250"/>
<dbReference type="SUPFAM" id="SSF109854">
    <property type="entry name" value="DinB/YfiT-like putative metalloenzymes"/>
    <property type="match status" value="1"/>
</dbReference>
<dbReference type="InterPro" id="IPR034660">
    <property type="entry name" value="DinB/YfiT-like"/>
</dbReference>
<evidence type="ECO:0000313" key="2">
    <source>
        <dbReference type="EMBL" id="TDQ16214.1"/>
    </source>
</evidence>
<proteinExistence type="predicted"/>
<dbReference type="Gene3D" id="1.20.120.450">
    <property type="entry name" value="dinb family like domain"/>
    <property type="match status" value="1"/>
</dbReference>
<comment type="caution">
    <text evidence="2">The sequence shown here is derived from an EMBL/GenBank/DDBJ whole genome shotgun (WGS) entry which is preliminary data.</text>
</comment>
<dbReference type="EMBL" id="SNYF01000007">
    <property type="protein sequence ID" value="TDQ16214.1"/>
    <property type="molecule type" value="Genomic_DNA"/>
</dbReference>
<feature type="domain" description="DinB-like" evidence="1">
    <location>
        <begin position="9"/>
        <end position="143"/>
    </location>
</feature>
<dbReference type="Proteomes" id="UP000294535">
    <property type="component" value="Unassembled WGS sequence"/>
</dbReference>
<name>A0A4R6T250_9BACT</name>
<sequence length="146" mass="16647">MEKEQVKNRLSKLEVDTPAKFGIMTPQHMVEHLILTLKISNGRIKIPDFEPTEKQLAQKNALIHTDMIFPIGAKAPGLNDQLMDLRFPSLEAAKEELIKSIQGFEDYFSQNPEAKPTHPRFGKLTQNEWIIFHGKHIGHHLGQFGV</sequence>